<evidence type="ECO:0008006" key="3">
    <source>
        <dbReference type="Google" id="ProtNLM"/>
    </source>
</evidence>
<evidence type="ECO:0000313" key="2">
    <source>
        <dbReference type="Proteomes" id="UP000319817"/>
    </source>
</evidence>
<keyword evidence="2" id="KW-1185">Reference proteome</keyword>
<organism evidence="1 2">
    <name type="scientific">Stieleria marina</name>
    <dbReference type="NCBI Taxonomy" id="1930275"/>
    <lineage>
        <taxon>Bacteria</taxon>
        <taxon>Pseudomonadati</taxon>
        <taxon>Planctomycetota</taxon>
        <taxon>Planctomycetia</taxon>
        <taxon>Pirellulales</taxon>
        <taxon>Pirellulaceae</taxon>
        <taxon>Stieleria</taxon>
    </lineage>
</organism>
<evidence type="ECO:0000313" key="1">
    <source>
        <dbReference type="EMBL" id="QDT12738.1"/>
    </source>
</evidence>
<sequence>MNALFVCSRNQWRSPTAEEIYKQRDGINARSRGTNRSARRKVTLQDIQWAERIFVMESQHKQRLLANFRLAISPHGIHVLDIPDQYLFMDPELVAMIQSAVDPLLAN</sequence>
<proteinExistence type="predicted"/>
<dbReference type="OrthoDB" id="7210484at2"/>
<dbReference type="RefSeq" id="WP_145420586.1">
    <property type="nucleotide sequence ID" value="NZ_CP036526.1"/>
</dbReference>
<dbReference type="InterPro" id="IPR016919">
    <property type="entry name" value="UCP029416_PTP"/>
</dbReference>
<dbReference type="Proteomes" id="UP000319817">
    <property type="component" value="Chromosome"/>
</dbReference>
<gene>
    <name evidence="1" type="ORF">K239x_47500</name>
</gene>
<name>A0A517P035_9BACT</name>
<dbReference type="SUPFAM" id="SSF52788">
    <property type="entry name" value="Phosphotyrosine protein phosphatases I"/>
    <property type="match status" value="1"/>
</dbReference>
<dbReference type="PIRSF" id="PIRSF029416">
    <property type="entry name" value="UCP029416_PTP"/>
    <property type="match status" value="1"/>
</dbReference>
<dbReference type="InterPro" id="IPR036196">
    <property type="entry name" value="Ptyr_pPase_sf"/>
</dbReference>
<reference evidence="1 2" key="1">
    <citation type="submission" date="2019-02" db="EMBL/GenBank/DDBJ databases">
        <title>Deep-cultivation of Planctomycetes and their phenomic and genomic characterization uncovers novel biology.</title>
        <authorList>
            <person name="Wiegand S."/>
            <person name="Jogler M."/>
            <person name="Boedeker C."/>
            <person name="Pinto D."/>
            <person name="Vollmers J."/>
            <person name="Rivas-Marin E."/>
            <person name="Kohn T."/>
            <person name="Peeters S.H."/>
            <person name="Heuer A."/>
            <person name="Rast P."/>
            <person name="Oberbeckmann S."/>
            <person name="Bunk B."/>
            <person name="Jeske O."/>
            <person name="Meyerdierks A."/>
            <person name="Storesund J.E."/>
            <person name="Kallscheuer N."/>
            <person name="Luecker S."/>
            <person name="Lage O.M."/>
            <person name="Pohl T."/>
            <person name="Merkel B.J."/>
            <person name="Hornburger P."/>
            <person name="Mueller R.-W."/>
            <person name="Bruemmer F."/>
            <person name="Labrenz M."/>
            <person name="Spormann A.M."/>
            <person name="Op den Camp H."/>
            <person name="Overmann J."/>
            <person name="Amann R."/>
            <person name="Jetten M.S.M."/>
            <person name="Mascher T."/>
            <person name="Medema M.H."/>
            <person name="Devos D.P."/>
            <person name="Kaster A.-K."/>
            <person name="Ovreas L."/>
            <person name="Rohde M."/>
            <person name="Galperin M.Y."/>
            <person name="Jogler C."/>
        </authorList>
    </citation>
    <scope>NUCLEOTIDE SEQUENCE [LARGE SCALE GENOMIC DNA]</scope>
    <source>
        <strain evidence="1 2">K23_9</strain>
    </source>
</reference>
<dbReference type="EMBL" id="CP036526">
    <property type="protein sequence ID" value="QDT12738.1"/>
    <property type="molecule type" value="Genomic_DNA"/>
</dbReference>
<protein>
    <recommendedName>
        <fullName evidence="3">Protein-tyrosine-phosphatase</fullName>
    </recommendedName>
</protein>
<dbReference type="AlphaFoldDB" id="A0A517P035"/>
<dbReference type="Gene3D" id="3.40.50.2300">
    <property type="match status" value="1"/>
</dbReference>
<accession>A0A517P035</accession>